<feature type="region of interest" description="Disordered" evidence="9">
    <location>
        <begin position="99"/>
        <end position="168"/>
    </location>
</feature>
<feature type="domain" description="Cytochrome c" evidence="11">
    <location>
        <begin position="171"/>
        <end position="249"/>
    </location>
</feature>
<dbReference type="PRINTS" id="PR00605">
    <property type="entry name" value="CYTCHROMECIC"/>
</dbReference>
<dbReference type="PROSITE" id="PS51257">
    <property type="entry name" value="PROKAR_LIPOPROTEIN"/>
    <property type="match status" value="1"/>
</dbReference>
<feature type="compositionally biased region" description="Low complexity" evidence="9">
    <location>
        <begin position="156"/>
        <end position="168"/>
    </location>
</feature>
<comment type="caution">
    <text evidence="12">The sequence shown here is derived from an EMBL/GenBank/DDBJ whole genome shotgun (WGS) entry which is preliminary data.</text>
</comment>
<organism evidence="12 13">
    <name type="scientific">Croceibacterium selenioxidans</name>
    <dbReference type="NCBI Taxonomy" id="2838833"/>
    <lineage>
        <taxon>Bacteria</taxon>
        <taxon>Pseudomonadati</taxon>
        <taxon>Pseudomonadota</taxon>
        <taxon>Alphaproteobacteria</taxon>
        <taxon>Sphingomonadales</taxon>
        <taxon>Erythrobacteraceae</taxon>
        <taxon>Croceibacterium</taxon>
    </lineage>
</organism>
<dbReference type="InterPro" id="IPR009056">
    <property type="entry name" value="Cyt_c-like_dom"/>
</dbReference>
<keyword evidence="5 8" id="KW-0479">Metal-binding</keyword>
<reference evidence="12 13" key="1">
    <citation type="submission" date="2021-05" db="EMBL/GenBank/DDBJ databases">
        <title>Croceibacterium sp. LX-88 genome sequence.</title>
        <authorList>
            <person name="Luo X."/>
        </authorList>
    </citation>
    <scope>NUCLEOTIDE SEQUENCE [LARGE SCALE GENOMIC DNA]</scope>
    <source>
        <strain evidence="12 13">LX-88</strain>
    </source>
</reference>
<dbReference type="Proteomes" id="UP000811255">
    <property type="component" value="Unassembled WGS sequence"/>
</dbReference>
<dbReference type="InterPro" id="IPR008168">
    <property type="entry name" value="Cyt_C_IC"/>
</dbReference>
<keyword evidence="7 8" id="KW-0408">Iron</keyword>
<protein>
    <submittedName>
        <fullName evidence="12">C-type cytochrome</fullName>
    </submittedName>
</protein>
<evidence type="ECO:0000256" key="3">
    <source>
        <dbReference type="ARBA" id="ARBA00022617"/>
    </source>
</evidence>
<dbReference type="PANTHER" id="PTHR35008:SF4">
    <property type="entry name" value="BLL4482 PROTEIN"/>
    <property type="match status" value="1"/>
</dbReference>
<evidence type="ECO:0000256" key="5">
    <source>
        <dbReference type="ARBA" id="ARBA00022723"/>
    </source>
</evidence>
<accession>A0ABS5W5W9</accession>
<evidence type="ECO:0000256" key="9">
    <source>
        <dbReference type="SAM" id="MobiDB-lite"/>
    </source>
</evidence>
<proteinExistence type="predicted"/>
<gene>
    <name evidence="12" type="ORF">KK137_11105</name>
</gene>
<evidence type="ECO:0000256" key="2">
    <source>
        <dbReference type="ARBA" id="ARBA00022448"/>
    </source>
</evidence>
<keyword evidence="10" id="KW-0732">Signal</keyword>
<dbReference type="InterPro" id="IPR036909">
    <property type="entry name" value="Cyt_c-like_dom_sf"/>
</dbReference>
<dbReference type="Gene3D" id="1.10.760.10">
    <property type="entry name" value="Cytochrome c-like domain"/>
    <property type="match status" value="1"/>
</dbReference>
<dbReference type="InterPro" id="IPR051459">
    <property type="entry name" value="Cytochrome_c-type_DH"/>
</dbReference>
<evidence type="ECO:0000256" key="4">
    <source>
        <dbReference type="ARBA" id="ARBA00022660"/>
    </source>
</evidence>
<evidence type="ECO:0000313" key="13">
    <source>
        <dbReference type="Proteomes" id="UP000811255"/>
    </source>
</evidence>
<feature type="compositionally biased region" description="Low complexity" evidence="9">
    <location>
        <begin position="129"/>
        <end position="149"/>
    </location>
</feature>
<dbReference type="RefSeq" id="WP_214536491.1">
    <property type="nucleotide sequence ID" value="NZ_JAHFVK010000002.1"/>
</dbReference>
<name>A0ABS5W5W9_9SPHN</name>
<evidence type="ECO:0000313" key="12">
    <source>
        <dbReference type="EMBL" id="MBT2134881.1"/>
    </source>
</evidence>
<dbReference type="EMBL" id="JAHFVK010000002">
    <property type="protein sequence ID" value="MBT2134881.1"/>
    <property type="molecule type" value="Genomic_DNA"/>
</dbReference>
<dbReference type="Pfam" id="PF13442">
    <property type="entry name" value="Cytochrome_CBB3"/>
    <property type="match status" value="1"/>
</dbReference>
<evidence type="ECO:0000256" key="6">
    <source>
        <dbReference type="ARBA" id="ARBA00022982"/>
    </source>
</evidence>
<feature type="chain" id="PRO_5045206319" evidence="10">
    <location>
        <begin position="25"/>
        <end position="251"/>
    </location>
</feature>
<evidence type="ECO:0000256" key="10">
    <source>
        <dbReference type="SAM" id="SignalP"/>
    </source>
</evidence>
<comment type="cofactor">
    <cofactor evidence="1">
        <name>heme c</name>
        <dbReference type="ChEBI" id="CHEBI:61717"/>
    </cofactor>
</comment>
<keyword evidence="2" id="KW-0813">Transport</keyword>
<evidence type="ECO:0000259" key="11">
    <source>
        <dbReference type="PROSITE" id="PS51007"/>
    </source>
</evidence>
<dbReference type="PROSITE" id="PS51007">
    <property type="entry name" value="CYTC"/>
    <property type="match status" value="1"/>
</dbReference>
<evidence type="ECO:0000256" key="1">
    <source>
        <dbReference type="ARBA" id="ARBA00001926"/>
    </source>
</evidence>
<sequence>MNLQSRGVKAILPAIGIGGALALAACTAQQAERSATQAVAPIPQHRPTGAVPGGIVREGGTIASMADQYSHPRSGAVAAAGASAWVRPAPPPAFVATGPMPAADAPAPQPAAVANRQPSAPAPAPAPVPAAVANRQASAPAPARAANAADLVRPEAAAPDAPAAAPAQDPAVRTAGLKLFNDYSCSACHSLADAKAAGSIGPSLDRNSRLTKDYVVDILTNGRGAMPAFAGQMTDAQLGALAEYIVQFTRK</sequence>
<dbReference type="SUPFAM" id="SSF46626">
    <property type="entry name" value="Cytochrome c"/>
    <property type="match status" value="1"/>
</dbReference>
<dbReference type="PANTHER" id="PTHR35008">
    <property type="entry name" value="BLL4482 PROTEIN-RELATED"/>
    <property type="match status" value="1"/>
</dbReference>
<evidence type="ECO:0000256" key="7">
    <source>
        <dbReference type="ARBA" id="ARBA00023004"/>
    </source>
</evidence>
<keyword evidence="6" id="KW-0249">Electron transport</keyword>
<keyword evidence="4" id="KW-0679">Respiratory chain</keyword>
<keyword evidence="3 8" id="KW-0349">Heme</keyword>
<feature type="compositionally biased region" description="Low complexity" evidence="9">
    <location>
        <begin position="99"/>
        <end position="119"/>
    </location>
</feature>
<keyword evidence="13" id="KW-1185">Reference proteome</keyword>
<evidence type="ECO:0000256" key="8">
    <source>
        <dbReference type="PROSITE-ProRule" id="PRU00433"/>
    </source>
</evidence>
<feature type="signal peptide" evidence="10">
    <location>
        <begin position="1"/>
        <end position="24"/>
    </location>
</feature>